<dbReference type="GO" id="GO:0016747">
    <property type="term" value="F:acyltransferase activity, transferring groups other than amino-acyl groups"/>
    <property type="evidence" value="ECO:0007669"/>
    <property type="project" value="InterPro"/>
</dbReference>
<dbReference type="GO" id="GO:0016432">
    <property type="term" value="F:tRNA-uridine aminocarboxypropyltransferase activity"/>
    <property type="evidence" value="ECO:0007669"/>
    <property type="project" value="UniProtKB-EC"/>
</dbReference>
<dbReference type="Pfam" id="PF03942">
    <property type="entry name" value="DTW"/>
    <property type="match status" value="1"/>
</dbReference>
<dbReference type="RefSeq" id="XP_002181053.1">
    <property type="nucleotide sequence ID" value="XM_002181017.1"/>
</dbReference>
<name>B7G1M1_PHATC</name>
<dbReference type="PANTHER" id="PTHR21392">
    <property type="entry name" value="TRNA-URIDINE AMINOCARBOXYPROPYLTRANSFERASE 2"/>
    <property type="match status" value="1"/>
</dbReference>
<dbReference type="CDD" id="cd04301">
    <property type="entry name" value="NAT_SF"/>
    <property type="match status" value="1"/>
</dbReference>
<dbReference type="GO" id="GO:0008033">
    <property type="term" value="P:tRNA processing"/>
    <property type="evidence" value="ECO:0007669"/>
    <property type="project" value="UniProtKB-KW"/>
</dbReference>
<dbReference type="PANTHER" id="PTHR21392:SF1">
    <property type="entry name" value="TRNA-URIDINE AMINOCARBOXYPROPYLTRANSFERASE"/>
    <property type="match status" value="1"/>
</dbReference>
<dbReference type="InterPro" id="IPR000182">
    <property type="entry name" value="GNAT_dom"/>
</dbReference>
<dbReference type="GeneID" id="7201842"/>
<keyword evidence="3" id="KW-0949">S-adenosyl-L-methionine</keyword>
<feature type="domain" description="N-acetyltransferase" evidence="6">
    <location>
        <begin position="65"/>
        <end position="203"/>
    </location>
</feature>
<keyword evidence="2" id="KW-0808">Transferase</keyword>
<evidence type="ECO:0000256" key="5">
    <source>
        <dbReference type="ARBA" id="ARBA00048718"/>
    </source>
</evidence>
<evidence type="ECO:0000256" key="4">
    <source>
        <dbReference type="ARBA" id="ARBA00022694"/>
    </source>
</evidence>
<keyword evidence="8" id="KW-1185">Reference proteome</keyword>
<dbReference type="InParanoid" id="B7G1M1"/>
<reference evidence="7 8" key="1">
    <citation type="journal article" date="2008" name="Nature">
        <title>The Phaeodactylum genome reveals the evolutionary history of diatom genomes.</title>
        <authorList>
            <person name="Bowler C."/>
            <person name="Allen A.E."/>
            <person name="Badger J.H."/>
            <person name="Grimwood J."/>
            <person name="Jabbari K."/>
            <person name="Kuo A."/>
            <person name="Maheswari U."/>
            <person name="Martens C."/>
            <person name="Maumus F."/>
            <person name="Otillar R.P."/>
            <person name="Rayko E."/>
            <person name="Salamov A."/>
            <person name="Vandepoele K."/>
            <person name="Beszteri B."/>
            <person name="Gruber A."/>
            <person name="Heijde M."/>
            <person name="Katinka M."/>
            <person name="Mock T."/>
            <person name="Valentin K."/>
            <person name="Verret F."/>
            <person name="Berges J.A."/>
            <person name="Brownlee C."/>
            <person name="Cadoret J.P."/>
            <person name="Chiovitti A."/>
            <person name="Choi C.J."/>
            <person name="Coesel S."/>
            <person name="De Martino A."/>
            <person name="Detter J.C."/>
            <person name="Durkin C."/>
            <person name="Falciatore A."/>
            <person name="Fournet J."/>
            <person name="Haruta M."/>
            <person name="Huysman M.J."/>
            <person name="Jenkins B.D."/>
            <person name="Jiroutova K."/>
            <person name="Jorgensen R.E."/>
            <person name="Joubert Y."/>
            <person name="Kaplan A."/>
            <person name="Kroger N."/>
            <person name="Kroth P.G."/>
            <person name="La Roche J."/>
            <person name="Lindquist E."/>
            <person name="Lommer M."/>
            <person name="Martin-Jezequel V."/>
            <person name="Lopez P.J."/>
            <person name="Lucas S."/>
            <person name="Mangogna M."/>
            <person name="McGinnis K."/>
            <person name="Medlin L.K."/>
            <person name="Montsant A."/>
            <person name="Oudot-Le Secq M.P."/>
            <person name="Napoli C."/>
            <person name="Obornik M."/>
            <person name="Parker M.S."/>
            <person name="Petit J.L."/>
            <person name="Porcel B.M."/>
            <person name="Poulsen N."/>
            <person name="Robison M."/>
            <person name="Rychlewski L."/>
            <person name="Rynearson T.A."/>
            <person name="Schmutz J."/>
            <person name="Shapiro H."/>
            <person name="Siaut M."/>
            <person name="Stanley M."/>
            <person name="Sussman M.R."/>
            <person name="Taylor A.R."/>
            <person name="Vardi A."/>
            <person name="von Dassow P."/>
            <person name="Vyverman W."/>
            <person name="Willis A."/>
            <person name="Wyrwicz L.S."/>
            <person name="Rokhsar D.S."/>
            <person name="Weissenbach J."/>
            <person name="Armbrust E.V."/>
            <person name="Green B.R."/>
            <person name="Van de Peer Y."/>
            <person name="Grigoriev I.V."/>
        </authorList>
    </citation>
    <scope>NUCLEOTIDE SEQUENCE [LARGE SCALE GENOMIC DNA]</scope>
    <source>
        <strain evidence="7 8">CCAP 1055/1</strain>
    </source>
</reference>
<evidence type="ECO:0000256" key="2">
    <source>
        <dbReference type="ARBA" id="ARBA00022679"/>
    </source>
</evidence>
<organism evidence="7 8">
    <name type="scientific">Phaeodactylum tricornutum (strain CCAP 1055/1)</name>
    <dbReference type="NCBI Taxonomy" id="556484"/>
    <lineage>
        <taxon>Eukaryota</taxon>
        <taxon>Sar</taxon>
        <taxon>Stramenopiles</taxon>
        <taxon>Ochrophyta</taxon>
        <taxon>Bacillariophyta</taxon>
        <taxon>Bacillariophyceae</taxon>
        <taxon>Bacillariophycidae</taxon>
        <taxon>Naviculales</taxon>
        <taxon>Phaeodactylaceae</taxon>
        <taxon>Phaeodactylum</taxon>
    </lineage>
</organism>
<evidence type="ECO:0000256" key="3">
    <source>
        <dbReference type="ARBA" id="ARBA00022691"/>
    </source>
</evidence>
<dbReference type="Proteomes" id="UP000000759">
    <property type="component" value="Chromosome 10"/>
</dbReference>
<protein>
    <recommendedName>
        <fullName evidence="1">tRNA-uridine aminocarboxypropyltransferase</fullName>
        <ecNumber evidence="1">2.5.1.25</ecNumber>
    </recommendedName>
</protein>
<accession>B7G1M1</accession>
<dbReference type="HOGENOM" id="CLU_638535_0_0_1"/>
<dbReference type="OMA" id="RADNEHI"/>
<dbReference type="InterPro" id="IPR039262">
    <property type="entry name" value="DTWD2/TAPT"/>
</dbReference>
<evidence type="ECO:0000313" key="7">
    <source>
        <dbReference type="EMBL" id="EEC47705.1"/>
    </source>
</evidence>
<dbReference type="Gene3D" id="3.40.630.30">
    <property type="match status" value="1"/>
</dbReference>
<dbReference type="eggNOG" id="ENOG502SFMW">
    <property type="taxonomic scope" value="Eukaryota"/>
</dbReference>
<reference evidence="8" key="2">
    <citation type="submission" date="2008-08" db="EMBL/GenBank/DDBJ databases">
        <authorList>
            <consortium name="Diatom Consortium"/>
            <person name="Grigoriev I."/>
            <person name="Grimwood J."/>
            <person name="Kuo A."/>
            <person name="Otillar R.P."/>
            <person name="Salamov A."/>
            <person name="Detter J.C."/>
            <person name="Lindquist E."/>
            <person name="Shapiro H."/>
            <person name="Lucas S."/>
            <person name="Glavina del Rio T."/>
            <person name="Pitluck S."/>
            <person name="Rokhsar D."/>
            <person name="Bowler C."/>
        </authorList>
    </citation>
    <scope>GENOME REANNOTATION</scope>
    <source>
        <strain evidence="8">CCAP 1055/1</strain>
    </source>
</reference>
<evidence type="ECO:0000256" key="1">
    <source>
        <dbReference type="ARBA" id="ARBA00012386"/>
    </source>
</evidence>
<dbReference type="PaxDb" id="2850-Phatr36534"/>
<evidence type="ECO:0000313" key="8">
    <source>
        <dbReference type="Proteomes" id="UP000000759"/>
    </source>
</evidence>
<dbReference type="PROSITE" id="PS51186">
    <property type="entry name" value="GNAT"/>
    <property type="match status" value="1"/>
</dbReference>
<dbReference type="OrthoDB" id="408541at2759"/>
<dbReference type="InterPro" id="IPR005636">
    <property type="entry name" value="DTW"/>
</dbReference>
<dbReference type="Pfam" id="PF00583">
    <property type="entry name" value="Acetyltransf_1"/>
    <property type="match status" value="1"/>
</dbReference>
<evidence type="ECO:0000259" key="6">
    <source>
        <dbReference type="PROSITE" id="PS51186"/>
    </source>
</evidence>
<gene>
    <name evidence="7" type="ORF">PHATRDRAFT_36534</name>
</gene>
<sequence length="430" mass="48730">MADGEVGDNVAFGFCVSLTVNDIVADSLIVIVPVLYLFSQGRLVHSLSVRKCPRNLPSIECFPLQTLSPPFEDDAYRSICNFYRENYSRKRIVPSLPKFNCTTTDDVVCFMRCEGSDRIVAAVRLTHDSTHPEYVFIRSLCIEVSLRRQGLGSQLLQRAMDNFGAWSYYCLADPLLTSFYVAAGFTKADSSNDVPTSISQRYESIARRVQRKNRELHFFVRRPQPPPCAVILLQHVNENNRATATGWLVDDEAYQKATGTNLTTLQSQLTVARWTWSGRADNEHIQKMLSDLPSTPILLWAKKADKSYRMVASGEHFTPIYIILDGTWQEAQSMFRKIPSLWQLPRLSLSSSTRSSYVLRHDYTGWKQRFSSQGGEDLLCTAEVIAALLDESLNRESGNLIRNRLRYFQDNFPQVSARSFDADADSGTEV</sequence>
<dbReference type="SUPFAM" id="SSF55729">
    <property type="entry name" value="Acyl-CoA N-acyltransferases (Nat)"/>
    <property type="match status" value="1"/>
</dbReference>
<proteinExistence type="predicted"/>
<dbReference type="KEGG" id="pti:PHATRDRAFT_36534"/>
<keyword evidence="4" id="KW-0819">tRNA processing</keyword>
<dbReference type="AlphaFoldDB" id="B7G1M1"/>
<dbReference type="EMBL" id="CM000613">
    <property type="protein sequence ID" value="EEC47705.1"/>
    <property type="molecule type" value="Genomic_DNA"/>
</dbReference>
<dbReference type="SMART" id="SM01144">
    <property type="entry name" value="DTW"/>
    <property type="match status" value="1"/>
</dbReference>
<dbReference type="EC" id="2.5.1.25" evidence="1"/>
<dbReference type="InterPro" id="IPR016181">
    <property type="entry name" value="Acyl_CoA_acyltransferase"/>
</dbReference>
<comment type="catalytic activity">
    <reaction evidence="5">
        <text>a uridine in tRNA + S-adenosyl-L-methionine = a 3-[(3S)-3-amino-3-carboxypropyl]uridine in tRNA + S-methyl-5'-thioadenosine + H(+)</text>
        <dbReference type="Rhea" id="RHEA:62432"/>
        <dbReference type="Rhea" id="RHEA-COMP:13339"/>
        <dbReference type="Rhea" id="RHEA-COMP:16092"/>
        <dbReference type="ChEBI" id="CHEBI:15378"/>
        <dbReference type="ChEBI" id="CHEBI:17509"/>
        <dbReference type="ChEBI" id="CHEBI:59789"/>
        <dbReference type="ChEBI" id="CHEBI:65315"/>
        <dbReference type="ChEBI" id="CHEBI:82930"/>
        <dbReference type="EC" id="2.5.1.25"/>
    </reaction>
</comment>